<dbReference type="InterPro" id="IPR001130">
    <property type="entry name" value="TatD-like"/>
</dbReference>
<gene>
    <name evidence="1" type="ORF">GCM10022232_63700</name>
</gene>
<dbReference type="InterPro" id="IPR032466">
    <property type="entry name" value="Metal_Hydrolase"/>
</dbReference>
<dbReference type="PANTHER" id="PTHR46124">
    <property type="entry name" value="D-AMINOACYL-TRNA DEACYLASE"/>
    <property type="match status" value="1"/>
</dbReference>
<evidence type="ECO:0000313" key="2">
    <source>
        <dbReference type="Proteomes" id="UP001500456"/>
    </source>
</evidence>
<sequence>MTAGLIDCHAHLAHFDRNLEELEAGLEHAGIALLLSSGMDLESSRAAVDLASRSPRVLGAIGLHPWHVTDDWANEQTLSAFSALAADPNCVAISEVGLDTSAVDVPLPLQREALMWFVGLAQRESLPMVLHLQVPVDELLDVWSKIDGPLPKAAIHGFAGTTRDAQLLVEHGFWLSLGTITTGQLLGVAPVDDQVVRAVPDDRMLLDSDAYVPAELLRTVTALTPDLRDWLDGASPLEAGSLRQVAEHVASVRGTSVEELAEVVRLNFNRFVDRRDD</sequence>
<dbReference type="CDD" id="cd01310">
    <property type="entry name" value="TatD_DNAse"/>
    <property type="match status" value="1"/>
</dbReference>
<dbReference type="RefSeq" id="WP_345568050.1">
    <property type="nucleotide sequence ID" value="NZ_BAAAZX010000021.1"/>
</dbReference>
<keyword evidence="1" id="KW-0378">Hydrolase</keyword>
<dbReference type="Gene3D" id="3.20.20.140">
    <property type="entry name" value="Metal-dependent hydrolases"/>
    <property type="match status" value="1"/>
</dbReference>
<dbReference type="EMBL" id="BAAAZX010000021">
    <property type="protein sequence ID" value="GAA4012853.1"/>
    <property type="molecule type" value="Genomic_DNA"/>
</dbReference>
<dbReference type="SUPFAM" id="SSF51556">
    <property type="entry name" value="Metallo-dependent hydrolases"/>
    <property type="match status" value="1"/>
</dbReference>
<comment type="caution">
    <text evidence="1">The sequence shown here is derived from an EMBL/GenBank/DDBJ whole genome shotgun (WGS) entry which is preliminary data.</text>
</comment>
<name>A0ABP7SK65_9ACTN</name>
<accession>A0ABP7SK65</accession>
<protein>
    <submittedName>
        <fullName evidence="1">TatD family hydrolase</fullName>
    </submittedName>
</protein>
<dbReference type="Proteomes" id="UP001500456">
    <property type="component" value="Unassembled WGS sequence"/>
</dbReference>
<dbReference type="PIRSF" id="PIRSF005902">
    <property type="entry name" value="DNase_TatD"/>
    <property type="match status" value="1"/>
</dbReference>
<evidence type="ECO:0000313" key="1">
    <source>
        <dbReference type="EMBL" id="GAA4012853.1"/>
    </source>
</evidence>
<proteinExistence type="predicted"/>
<organism evidence="1 2">
    <name type="scientific">Streptomyces plumbiresistens</name>
    <dbReference type="NCBI Taxonomy" id="511811"/>
    <lineage>
        <taxon>Bacteria</taxon>
        <taxon>Bacillati</taxon>
        <taxon>Actinomycetota</taxon>
        <taxon>Actinomycetes</taxon>
        <taxon>Kitasatosporales</taxon>
        <taxon>Streptomycetaceae</taxon>
        <taxon>Streptomyces</taxon>
    </lineage>
</organism>
<dbReference type="PANTHER" id="PTHR46124:SF2">
    <property type="entry name" value="D-AMINOACYL-TRNA DEACYLASE"/>
    <property type="match status" value="1"/>
</dbReference>
<keyword evidence="2" id="KW-1185">Reference proteome</keyword>
<dbReference type="Pfam" id="PF01026">
    <property type="entry name" value="TatD_DNase"/>
    <property type="match status" value="1"/>
</dbReference>
<dbReference type="GO" id="GO:0016787">
    <property type="term" value="F:hydrolase activity"/>
    <property type="evidence" value="ECO:0007669"/>
    <property type="project" value="UniProtKB-KW"/>
</dbReference>
<reference evidence="2" key="1">
    <citation type="journal article" date="2019" name="Int. J. Syst. Evol. Microbiol.">
        <title>The Global Catalogue of Microorganisms (GCM) 10K type strain sequencing project: providing services to taxonomists for standard genome sequencing and annotation.</title>
        <authorList>
            <consortium name="The Broad Institute Genomics Platform"/>
            <consortium name="The Broad Institute Genome Sequencing Center for Infectious Disease"/>
            <person name="Wu L."/>
            <person name="Ma J."/>
        </authorList>
    </citation>
    <scope>NUCLEOTIDE SEQUENCE [LARGE SCALE GENOMIC DNA]</scope>
    <source>
        <strain evidence="2">JCM 16924</strain>
    </source>
</reference>